<name>A0A5K7X7A3_9BACT</name>
<dbReference type="RefSeq" id="WP_152098251.1">
    <property type="nucleotide sequence ID" value="NZ_AP021861.1"/>
</dbReference>
<sequence>MMHPYHVMYLICEPFGGRNSLERLFTKLDAVDPLERQHLIGLTLSSIGGTYDTDLPTEEDVAEDLYSAFRERCYKLRNAEVEDFAVTFFVVSLMLNYMRLESDPAHAAASRDWLRGAAAHFAERAGDEELPQDSADKMIRMAEEAANNKEANRQMAAERYQAFCEDVLLELLPPKPPGADLLSS</sequence>
<reference evidence="2" key="1">
    <citation type="submission" date="2019-10" db="EMBL/GenBank/DDBJ databases">
        <title>Lacipirellula parvula gen. nov., sp. nov., representing a lineage of planctomycetes widespread in freshwater anoxic habitats, and description of the family Lacipirellulaceae.</title>
        <authorList>
            <person name="Dedysh S.N."/>
            <person name="Kulichevskaya I.S."/>
            <person name="Beletsky A.V."/>
            <person name="Rakitin A.L."/>
            <person name="Mardanov A.V."/>
            <person name="Ivanova A.A."/>
            <person name="Saltykova V.X."/>
            <person name="Rijpstra W.I.C."/>
            <person name="Sinninghe Damste J.S."/>
            <person name="Ravin N.V."/>
        </authorList>
    </citation>
    <scope>NUCLEOTIDE SEQUENCE [LARGE SCALE GENOMIC DNA]</scope>
    <source>
        <strain evidence="2">PX69</strain>
    </source>
</reference>
<keyword evidence="2" id="KW-1185">Reference proteome</keyword>
<evidence type="ECO:0000313" key="2">
    <source>
        <dbReference type="Proteomes" id="UP000326837"/>
    </source>
</evidence>
<protein>
    <submittedName>
        <fullName evidence="1">Uncharacterized protein</fullName>
    </submittedName>
</protein>
<dbReference type="AlphaFoldDB" id="A0A5K7X7A3"/>
<gene>
    <name evidence="1" type="ORF">PLANPX_1867</name>
</gene>
<accession>A0A5K7X7A3</accession>
<organism evidence="1 2">
    <name type="scientific">Lacipirellula parvula</name>
    <dbReference type="NCBI Taxonomy" id="2650471"/>
    <lineage>
        <taxon>Bacteria</taxon>
        <taxon>Pseudomonadati</taxon>
        <taxon>Planctomycetota</taxon>
        <taxon>Planctomycetia</taxon>
        <taxon>Pirellulales</taxon>
        <taxon>Lacipirellulaceae</taxon>
        <taxon>Lacipirellula</taxon>
    </lineage>
</organism>
<dbReference type="EMBL" id="AP021861">
    <property type="protein sequence ID" value="BBO32255.1"/>
    <property type="molecule type" value="Genomic_DNA"/>
</dbReference>
<dbReference type="Proteomes" id="UP000326837">
    <property type="component" value="Chromosome"/>
</dbReference>
<evidence type="ECO:0000313" key="1">
    <source>
        <dbReference type="EMBL" id="BBO32255.1"/>
    </source>
</evidence>
<dbReference type="KEGG" id="lpav:PLANPX_1867"/>
<proteinExistence type="predicted"/>